<sequence length="132" mass="15448">MVEAHYKCNPDPLDVYDLTPEGSGSARGTFQYYSKGNRLKLMTNPIPPYPYEFKAINQDLFRWSTKFSTTNFRQLQHRRNLQNVNIRGKHKHDDANNQEKNILNIAKNSGTESLPFGTFVFNFDILRDWYLA</sequence>
<protein>
    <submittedName>
        <fullName evidence="1">AlNc14C334G10715 protein</fullName>
    </submittedName>
</protein>
<dbReference type="EMBL" id="FR824379">
    <property type="protein sequence ID" value="CCA25939.1"/>
    <property type="molecule type" value="Genomic_DNA"/>
</dbReference>
<dbReference type="HOGENOM" id="CLU_1920990_0_0_1"/>
<reference evidence="1" key="1">
    <citation type="journal article" date="2011" name="PLoS Biol.">
        <title>Gene gain and loss during evolution of obligate parasitism in the white rust pathogen of Arabidopsis thaliana.</title>
        <authorList>
            <person name="Kemen E."/>
            <person name="Gardiner A."/>
            <person name="Schultz-Larsen T."/>
            <person name="Kemen A.C."/>
            <person name="Balmuth A.L."/>
            <person name="Robert-Seilaniantz A."/>
            <person name="Bailey K."/>
            <person name="Holub E."/>
            <person name="Studholme D.J."/>
            <person name="Maclean D."/>
            <person name="Jones J.D."/>
        </authorList>
    </citation>
    <scope>NUCLEOTIDE SEQUENCE</scope>
</reference>
<accession>F0WWV4</accession>
<reference evidence="1" key="2">
    <citation type="submission" date="2011-02" db="EMBL/GenBank/DDBJ databases">
        <authorList>
            <person name="MacLean D."/>
        </authorList>
    </citation>
    <scope>NUCLEOTIDE SEQUENCE</scope>
</reference>
<proteinExistence type="predicted"/>
<gene>
    <name evidence="1" type="primary">AlNc14C334G10715</name>
    <name evidence="1" type="ORF">ALNC14_120830</name>
</gene>
<organism evidence="1">
    <name type="scientific">Albugo laibachii Nc14</name>
    <dbReference type="NCBI Taxonomy" id="890382"/>
    <lineage>
        <taxon>Eukaryota</taxon>
        <taxon>Sar</taxon>
        <taxon>Stramenopiles</taxon>
        <taxon>Oomycota</taxon>
        <taxon>Peronosporomycetes</taxon>
        <taxon>Albuginales</taxon>
        <taxon>Albuginaceae</taxon>
        <taxon>Albugo</taxon>
    </lineage>
</organism>
<name>F0WWV4_9STRA</name>
<dbReference type="AlphaFoldDB" id="F0WWV4"/>
<evidence type="ECO:0000313" key="1">
    <source>
        <dbReference type="EMBL" id="CCA25939.1"/>
    </source>
</evidence>